<dbReference type="PANTHER" id="PTHR48007:SF86">
    <property type="entry name" value="(WILD MALAYSIAN BANANA) HYPOTHETICAL PROTEIN"/>
    <property type="match status" value="1"/>
</dbReference>
<proteinExistence type="predicted"/>
<dbReference type="Gene3D" id="1.10.510.10">
    <property type="entry name" value="Transferase(Phosphotransferase) domain 1"/>
    <property type="match status" value="1"/>
</dbReference>
<dbReference type="Pfam" id="PF08263">
    <property type="entry name" value="LRRNT_2"/>
    <property type="match status" value="1"/>
</dbReference>
<evidence type="ECO:0000313" key="16">
    <source>
        <dbReference type="Proteomes" id="UP001202328"/>
    </source>
</evidence>
<dbReference type="InterPro" id="IPR001245">
    <property type="entry name" value="Ser-Thr/Tyr_kinase_cat_dom"/>
</dbReference>
<dbReference type="GO" id="GO:0005524">
    <property type="term" value="F:ATP binding"/>
    <property type="evidence" value="ECO:0007669"/>
    <property type="project" value="UniProtKB-KW"/>
</dbReference>
<evidence type="ECO:0000256" key="9">
    <source>
        <dbReference type="ARBA" id="ARBA00022989"/>
    </source>
</evidence>
<dbReference type="CDD" id="cd14066">
    <property type="entry name" value="STKc_IRAK"/>
    <property type="match status" value="1"/>
</dbReference>
<evidence type="ECO:0000256" key="13">
    <source>
        <dbReference type="SAM" id="SignalP"/>
    </source>
</evidence>
<feature type="signal peptide" evidence="13">
    <location>
        <begin position="1"/>
        <end position="30"/>
    </location>
</feature>
<reference evidence="15" key="1">
    <citation type="submission" date="2022-04" db="EMBL/GenBank/DDBJ databases">
        <title>A functionally conserved STORR gene fusion in Papaver species that diverged 16.8 million years ago.</title>
        <authorList>
            <person name="Catania T."/>
        </authorList>
    </citation>
    <scope>NUCLEOTIDE SEQUENCE</scope>
    <source>
        <strain evidence="15">S-188037</strain>
    </source>
</reference>
<dbReference type="FunFam" id="3.80.10.10:FF:000415">
    <property type="entry name" value="Inactive LRR receptor-like serine/threonine-protein kinase BIR2"/>
    <property type="match status" value="1"/>
</dbReference>
<dbReference type="FunFam" id="1.10.510.10:FF:000609">
    <property type="entry name" value="Inactive LRR receptor-like serine/threonine-protein kinase BIR2"/>
    <property type="match status" value="1"/>
</dbReference>
<evidence type="ECO:0000256" key="11">
    <source>
        <dbReference type="ARBA" id="ARBA00023180"/>
    </source>
</evidence>
<dbReference type="Pfam" id="PF13855">
    <property type="entry name" value="LRR_8"/>
    <property type="match status" value="1"/>
</dbReference>
<dbReference type="AlphaFoldDB" id="A0AAD4XVW9"/>
<feature type="domain" description="Protein kinase" evidence="14">
    <location>
        <begin position="306"/>
        <end position="584"/>
    </location>
</feature>
<evidence type="ECO:0000256" key="12">
    <source>
        <dbReference type="SAM" id="Phobius"/>
    </source>
</evidence>
<comment type="caution">
    <text evidence="15">The sequence shown here is derived from an EMBL/GenBank/DDBJ whole genome shotgun (WGS) entry which is preliminary data.</text>
</comment>
<evidence type="ECO:0000256" key="6">
    <source>
        <dbReference type="ARBA" id="ARBA00022737"/>
    </source>
</evidence>
<dbReference type="EMBL" id="JAJJMB010002292">
    <property type="protein sequence ID" value="KAI3952243.1"/>
    <property type="molecule type" value="Genomic_DNA"/>
</dbReference>
<dbReference type="Pfam" id="PF00560">
    <property type="entry name" value="LRR_1"/>
    <property type="match status" value="1"/>
</dbReference>
<evidence type="ECO:0000256" key="8">
    <source>
        <dbReference type="ARBA" id="ARBA00022840"/>
    </source>
</evidence>
<dbReference type="Proteomes" id="UP001202328">
    <property type="component" value="Unassembled WGS sequence"/>
</dbReference>
<name>A0AAD4XVW9_9MAGN</name>
<evidence type="ECO:0000313" key="15">
    <source>
        <dbReference type="EMBL" id="KAI3952243.1"/>
    </source>
</evidence>
<keyword evidence="6" id="KW-0677">Repeat</keyword>
<evidence type="ECO:0000256" key="5">
    <source>
        <dbReference type="ARBA" id="ARBA00022729"/>
    </source>
</evidence>
<protein>
    <recommendedName>
        <fullName evidence="14">Protein kinase domain-containing protein</fullName>
    </recommendedName>
</protein>
<keyword evidence="10 12" id="KW-0472">Membrane</keyword>
<evidence type="ECO:0000256" key="1">
    <source>
        <dbReference type="ARBA" id="ARBA00004167"/>
    </source>
</evidence>
<evidence type="ECO:0000256" key="10">
    <source>
        <dbReference type="ARBA" id="ARBA00023136"/>
    </source>
</evidence>
<dbReference type="Gene3D" id="3.80.10.10">
    <property type="entry name" value="Ribonuclease Inhibitor"/>
    <property type="match status" value="1"/>
</dbReference>
<dbReference type="FunFam" id="3.30.200.20:FF:000428">
    <property type="entry name" value="Inactive LRR receptor-like serine/threonine-protein kinase BIR2"/>
    <property type="match status" value="1"/>
</dbReference>
<comment type="subcellular location">
    <subcellularLocation>
        <location evidence="1">Membrane</location>
        <topology evidence="1">Single-pass membrane protein</topology>
    </subcellularLocation>
</comment>
<evidence type="ECO:0000256" key="3">
    <source>
        <dbReference type="ARBA" id="ARBA00022614"/>
    </source>
</evidence>
<keyword evidence="11" id="KW-0325">Glycoprotein</keyword>
<sequence length="615" mass="67950">MNRSPRNEKRVLLGISVLALVLVISDVVLGIEDDIRCLKGVKAAFKDPQGRLESWTFDNSSVGLICRLSGVSCWNAKEDRLISILLPSNELSGQIPDSLRYCASLQTLDLSDNKISGTIPPQLCTWLPYITTLDLSGNQLSGEIPSNLANCTYLNKLKLSNNRLSGTIPPQFASLPRLVEFNVANNDLSGQIPFNSTSFNRANFEGNSELCGGPLGSKCGAAGKSSKIVIIIAAGVSSAVISLLVGFGLWWWFFVRYNRKRRAAGKYDDSKWGERLKSHRQVQVTLFKKPLVKIKLGDLMAATNNFNKETIIISTRTGTSYKAVLPDGSALSIKRLLNCNLDEKEFRTEMIRLGQLRHPNLVPLLGFCVVLDEKLLVYKHMPGGTLYSQLHREGDLNSEDGPLDWSTRLRISIGVSRGLAWLHHGCQPPFLHRNVCSNSILLDDDFDPRITDFGLGKLINSDVTHNSTFMSGTLGEFGYVAPEYSSTMVASLKGDVYGFGIVLLELVTGQKPLDVSVPDEEFKGNLVDWVDQLTAAGQIRDVIDKSVCGKGYDNEILQVLKIASACVVPRPKDRSSMFQVHQSLKTLGAQHGFSEQYEEFPLIFGKQEPERQQLP</sequence>
<dbReference type="InterPro" id="IPR000719">
    <property type="entry name" value="Prot_kinase_dom"/>
</dbReference>
<keyword evidence="3" id="KW-0433">Leucine-rich repeat</keyword>
<dbReference type="GO" id="GO:0004672">
    <property type="term" value="F:protein kinase activity"/>
    <property type="evidence" value="ECO:0007669"/>
    <property type="project" value="InterPro"/>
</dbReference>
<dbReference type="SUPFAM" id="SSF52058">
    <property type="entry name" value="L domain-like"/>
    <property type="match status" value="1"/>
</dbReference>
<keyword evidence="7" id="KW-0547">Nucleotide-binding</keyword>
<keyword evidence="8" id="KW-0067">ATP-binding</keyword>
<feature type="chain" id="PRO_5042216898" description="Protein kinase domain-containing protein" evidence="13">
    <location>
        <begin position="31"/>
        <end position="615"/>
    </location>
</feature>
<dbReference type="InterPro" id="IPR011009">
    <property type="entry name" value="Kinase-like_dom_sf"/>
</dbReference>
<keyword evidence="4 12" id="KW-0812">Transmembrane</keyword>
<dbReference type="PANTHER" id="PTHR48007">
    <property type="entry name" value="LEUCINE-RICH REPEAT RECEPTOR-LIKE PROTEIN KINASE PXC1"/>
    <property type="match status" value="1"/>
</dbReference>
<dbReference type="InterPro" id="IPR001611">
    <property type="entry name" value="Leu-rich_rpt"/>
</dbReference>
<dbReference type="GO" id="GO:0016020">
    <property type="term" value="C:membrane"/>
    <property type="evidence" value="ECO:0007669"/>
    <property type="project" value="UniProtKB-SubCell"/>
</dbReference>
<keyword evidence="16" id="KW-1185">Reference proteome</keyword>
<dbReference type="Gene3D" id="3.30.200.20">
    <property type="entry name" value="Phosphorylase Kinase, domain 1"/>
    <property type="match status" value="1"/>
</dbReference>
<keyword evidence="9 12" id="KW-1133">Transmembrane helix</keyword>
<evidence type="ECO:0000256" key="7">
    <source>
        <dbReference type="ARBA" id="ARBA00022741"/>
    </source>
</evidence>
<evidence type="ECO:0000256" key="2">
    <source>
        <dbReference type="ARBA" id="ARBA00022553"/>
    </source>
</evidence>
<dbReference type="InterPro" id="IPR032675">
    <property type="entry name" value="LRR_dom_sf"/>
</dbReference>
<keyword evidence="5 13" id="KW-0732">Signal</keyword>
<accession>A0AAD4XVW9</accession>
<dbReference type="InterPro" id="IPR013210">
    <property type="entry name" value="LRR_N_plant-typ"/>
</dbReference>
<dbReference type="PROSITE" id="PS51450">
    <property type="entry name" value="LRR"/>
    <property type="match status" value="1"/>
</dbReference>
<keyword evidence="2" id="KW-0597">Phosphoprotein</keyword>
<evidence type="ECO:0000259" key="14">
    <source>
        <dbReference type="PROSITE" id="PS50011"/>
    </source>
</evidence>
<dbReference type="SUPFAM" id="SSF56112">
    <property type="entry name" value="Protein kinase-like (PK-like)"/>
    <property type="match status" value="1"/>
</dbReference>
<dbReference type="PROSITE" id="PS50011">
    <property type="entry name" value="PROTEIN_KINASE_DOM"/>
    <property type="match status" value="1"/>
</dbReference>
<dbReference type="Pfam" id="PF07714">
    <property type="entry name" value="PK_Tyr_Ser-Thr"/>
    <property type="match status" value="1"/>
</dbReference>
<gene>
    <name evidence="15" type="ORF">MKW98_005938</name>
</gene>
<dbReference type="PRINTS" id="PR00019">
    <property type="entry name" value="LEURICHRPT"/>
</dbReference>
<feature type="transmembrane region" description="Helical" evidence="12">
    <location>
        <begin position="228"/>
        <end position="253"/>
    </location>
</feature>
<evidence type="ECO:0000256" key="4">
    <source>
        <dbReference type="ARBA" id="ARBA00022692"/>
    </source>
</evidence>
<dbReference type="InterPro" id="IPR046959">
    <property type="entry name" value="PRK1-6/SRF4-like"/>
</dbReference>
<organism evidence="15 16">
    <name type="scientific">Papaver atlanticum</name>
    <dbReference type="NCBI Taxonomy" id="357466"/>
    <lineage>
        <taxon>Eukaryota</taxon>
        <taxon>Viridiplantae</taxon>
        <taxon>Streptophyta</taxon>
        <taxon>Embryophyta</taxon>
        <taxon>Tracheophyta</taxon>
        <taxon>Spermatophyta</taxon>
        <taxon>Magnoliopsida</taxon>
        <taxon>Ranunculales</taxon>
        <taxon>Papaveraceae</taxon>
        <taxon>Papaveroideae</taxon>
        <taxon>Papaver</taxon>
    </lineage>
</organism>